<evidence type="ECO:0000313" key="3">
    <source>
        <dbReference type="Proteomes" id="UP000299102"/>
    </source>
</evidence>
<protein>
    <submittedName>
        <fullName evidence="2">Uncharacterized protein</fullName>
    </submittedName>
</protein>
<evidence type="ECO:0000313" key="2">
    <source>
        <dbReference type="EMBL" id="GBP62205.1"/>
    </source>
</evidence>
<sequence>MSNFESVTARTPPAQPHFRRRKPIAHKRSVVSALTVRVRADASFGRRRRRRSRSGNHRTDRIVSIMRSIYRTIHRSWLMALARKHCALIVR</sequence>
<feature type="region of interest" description="Disordered" evidence="1">
    <location>
        <begin position="1"/>
        <end position="24"/>
    </location>
</feature>
<dbReference type="AlphaFoldDB" id="A0A4C1XJ28"/>
<accession>A0A4C1XJ28</accession>
<comment type="caution">
    <text evidence="2">The sequence shown here is derived from an EMBL/GenBank/DDBJ whole genome shotgun (WGS) entry which is preliminary data.</text>
</comment>
<keyword evidence="3" id="KW-1185">Reference proteome</keyword>
<organism evidence="2 3">
    <name type="scientific">Eumeta variegata</name>
    <name type="common">Bagworm moth</name>
    <name type="synonym">Eumeta japonica</name>
    <dbReference type="NCBI Taxonomy" id="151549"/>
    <lineage>
        <taxon>Eukaryota</taxon>
        <taxon>Metazoa</taxon>
        <taxon>Ecdysozoa</taxon>
        <taxon>Arthropoda</taxon>
        <taxon>Hexapoda</taxon>
        <taxon>Insecta</taxon>
        <taxon>Pterygota</taxon>
        <taxon>Neoptera</taxon>
        <taxon>Endopterygota</taxon>
        <taxon>Lepidoptera</taxon>
        <taxon>Glossata</taxon>
        <taxon>Ditrysia</taxon>
        <taxon>Tineoidea</taxon>
        <taxon>Psychidae</taxon>
        <taxon>Oiketicinae</taxon>
        <taxon>Eumeta</taxon>
    </lineage>
</organism>
<reference evidence="2 3" key="1">
    <citation type="journal article" date="2019" name="Commun. Biol.">
        <title>The bagworm genome reveals a unique fibroin gene that provides high tensile strength.</title>
        <authorList>
            <person name="Kono N."/>
            <person name="Nakamura H."/>
            <person name="Ohtoshi R."/>
            <person name="Tomita M."/>
            <person name="Numata K."/>
            <person name="Arakawa K."/>
        </authorList>
    </citation>
    <scope>NUCLEOTIDE SEQUENCE [LARGE SCALE GENOMIC DNA]</scope>
</reference>
<evidence type="ECO:0000256" key="1">
    <source>
        <dbReference type="SAM" id="MobiDB-lite"/>
    </source>
</evidence>
<dbReference type="EMBL" id="BGZK01000834">
    <property type="protein sequence ID" value="GBP62205.1"/>
    <property type="molecule type" value="Genomic_DNA"/>
</dbReference>
<dbReference type="Proteomes" id="UP000299102">
    <property type="component" value="Unassembled WGS sequence"/>
</dbReference>
<name>A0A4C1XJ28_EUMVA</name>
<proteinExistence type="predicted"/>
<gene>
    <name evidence="2" type="ORF">EVAR_42524_1</name>
</gene>